<proteinExistence type="inferred from homology"/>
<keyword evidence="4" id="KW-1185">Reference proteome</keyword>
<gene>
    <name evidence="3" type="ORF">C8J26_3599</name>
</gene>
<dbReference type="AlphaFoldDB" id="A0A2T5GHC5"/>
<dbReference type="InterPro" id="IPR023346">
    <property type="entry name" value="Lysozyme-like_dom_sf"/>
</dbReference>
<reference evidence="3 4" key="1">
    <citation type="submission" date="2018-04" db="EMBL/GenBank/DDBJ databases">
        <title>Genomic Encyclopedia of Type Strains, Phase III (KMG-III): the genomes of soil and plant-associated and newly described type strains.</title>
        <authorList>
            <person name="Whitman W."/>
        </authorList>
    </citation>
    <scope>NUCLEOTIDE SEQUENCE [LARGE SCALE GENOMIC DNA]</scope>
    <source>
        <strain evidence="3 4">MA101b</strain>
    </source>
</reference>
<dbReference type="CDD" id="cd16892">
    <property type="entry name" value="LT_VirB1-like"/>
    <property type="match status" value="1"/>
</dbReference>
<dbReference type="Pfam" id="PF01464">
    <property type="entry name" value="SLT"/>
    <property type="match status" value="1"/>
</dbReference>
<comment type="caution">
    <text evidence="3">The sequence shown here is derived from an EMBL/GenBank/DDBJ whole genome shotgun (WGS) entry which is preliminary data.</text>
</comment>
<dbReference type="SUPFAM" id="SSF53955">
    <property type="entry name" value="Lysozyme-like"/>
    <property type="match status" value="1"/>
</dbReference>
<comment type="similarity">
    <text evidence="1">Belongs to the virb1 family.</text>
</comment>
<evidence type="ECO:0000313" key="3">
    <source>
        <dbReference type="EMBL" id="PTQ58729.1"/>
    </source>
</evidence>
<dbReference type="EMBL" id="QAOG01000007">
    <property type="protein sequence ID" value="PTQ58729.1"/>
    <property type="molecule type" value="Genomic_DNA"/>
</dbReference>
<evidence type="ECO:0000313" key="4">
    <source>
        <dbReference type="Proteomes" id="UP000244189"/>
    </source>
</evidence>
<accession>A0A2T5GHC5</accession>
<sequence>MIHTVTAITMLAQQCAPEIATEAVAPLVVTESGGDDLAININKGPRVRAASVADGAALVRRYMAAGYTVDVGLAQINSANFARLGVTVEQAFDPCTNLRLASSMLRAGYGLASQHYTGLDAISATYSLYNTGTLTRGFRNGYVGRVWSAASSMGTIQTPPPIPGLASASAPTATPASAKQGIDEASWVVGQIDSSAVQVFK</sequence>
<evidence type="ECO:0000259" key="2">
    <source>
        <dbReference type="Pfam" id="PF01464"/>
    </source>
</evidence>
<evidence type="ECO:0000256" key="1">
    <source>
        <dbReference type="ARBA" id="ARBA00009387"/>
    </source>
</evidence>
<feature type="domain" description="Transglycosylase SLT" evidence="2">
    <location>
        <begin position="12"/>
        <end position="136"/>
    </location>
</feature>
<name>A0A2T5GHC5_9SPHN</name>
<dbReference type="RefSeq" id="WP_107959503.1">
    <property type="nucleotide sequence ID" value="NZ_QAOG01000007.1"/>
</dbReference>
<protein>
    <submittedName>
        <fullName evidence="3">Type IV secretion system protein VirB1</fullName>
    </submittedName>
</protein>
<organism evidence="3 4">
    <name type="scientific">Sphingomonas aurantiaca</name>
    <dbReference type="NCBI Taxonomy" id="185949"/>
    <lineage>
        <taxon>Bacteria</taxon>
        <taxon>Pseudomonadati</taxon>
        <taxon>Pseudomonadota</taxon>
        <taxon>Alphaproteobacteria</taxon>
        <taxon>Sphingomonadales</taxon>
        <taxon>Sphingomonadaceae</taxon>
        <taxon>Sphingomonas</taxon>
    </lineage>
</organism>
<dbReference type="Proteomes" id="UP000244189">
    <property type="component" value="Unassembled WGS sequence"/>
</dbReference>
<dbReference type="InterPro" id="IPR008258">
    <property type="entry name" value="Transglycosylase_SLT_dom_1"/>
</dbReference>